<gene>
    <name evidence="3" type="ORF">ARMGADRAFT_1021923</name>
</gene>
<dbReference type="InParanoid" id="A0A2H3EXB7"/>
<dbReference type="Proteomes" id="UP000217790">
    <property type="component" value="Unassembled WGS sequence"/>
</dbReference>
<keyword evidence="2" id="KW-0472">Membrane</keyword>
<evidence type="ECO:0000313" key="3">
    <source>
        <dbReference type="EMBL" id="PBL03187.1"/>
    </source>
</evidence>
<accession>A0A2H3EXB7</accession>
<feature type="compositionally biased region" description="Basic and acidic residues" evidence="1">
    <location>
        <begin position="108"/>
        <end position="117"/>
    </location>
</feature>
<dbReference type="AlphaFoldDB" id="A0A2H3EXB7"/>
<organism evidence="3 4">
    <name type="scientific">Armillaria gallica</name>
    <name type="common">Bulbous honey fungus</name>
    <name type="synonym">Armillaria bulbosa</name>
    <dbReference type="NCBI Taxonomy" id="47427"/>
    <lineage>
        <taxon>Eukaryota</taxon>
        <taxon>Fungi</taxon>
        <taxon>Dikarya</taxon>
        <taxon>Basidiomycota</taxon>
        <taxon>Agaricomycotina</taxon>
        <taxon>Agaricomycetes</taxon>
        <taxon>Agaricomycetidae</taxon>
        <taxon>Agaricales</taxon>
        <taxon>Marasmiineae</taxon>
        <taxon>Physalacriaceae</taxon>
        <taxon>Armillaria</taxon>
    </lineage>
</organism>
<keyword evidence="4" id="KW-1185">Reference proteome</keyword>
<dbReference type="EMBL" id="KZ293644">
    <property type="protein sequence ID" value="PBL03187.1"/>
    <property type="molecule type" value="Genomic_DNA"/>
</dbReference>
<evidence type="ECO:0000313" key="4">
    <source>
        <dbReference type="Proteomes" id="UP000217790"/>
    </source>
</evidence>
<sequence>MENDDARILAIALGIPSAMFLSAALILAIRFHHRPLQRIEMPHTATVAINPNNSTNNVNAILLEQLPPRIFAPVPWRPIPIDDFARSGIWEEEEIHLESSSPVILERRTPSPAREHTPVITIASPSPPSSEHSLMYTRLAARDGGFGVGRDTKPIAPSTAYDPWAYRNDAPPPQPVSLPMSFGTMSISPSAPTSLPTMSFPATVPPPQPEPGILRHGTSPYKTRSTHPSLYEQLRNPSPAPLPLQSLQGAVVGKIDQALRYNYFHLTAPPVVLSYCSKMEFLWNPPGEPPIRFVSAKQCIPRLQELTAINLKRPHQRIADGSSLRERTNWLTADSHIWLFLNQTG</sequence>
<keyword evidence="2" id="KW-1133">Transmembrane helix</keyword>
<evidence type="ECO:0000256" key="1">
    <source>
        <dbReference type="SAM" id="MobiDB-lite"/>
    </source>
</evidence>
<proteinExistence type="predicted"/>
<protein>
    <submittedName>
        <fullName evidence="3">Uncharacterized protein</fullName>
    </submittedName>
</protein>
<feature type="region of interest" description="Disordered" evidence="1">
    <location>
        <begin position="108"/>
        <end position="132"/>
    </location>
</feature>
<feature type="transmembrane region" description="Helical" evidence="2">
    <location>
        <begin position="6"/>
        <end position="29"/>
    </location>
</feature>
<keyword evidence="2" id="KW-0812">Transmembrane</keyword>
<reference evidence="4" key="1">
    <citation type="journal article" date="2017" name="Nat. Ecol. Evol.">
        <title>Genome expansion and lineage-specific genetic innovations in the forest pathogenic fungi Armillaria.</title>
        <authorList>
            <person name="Sipos G."/>
            <person name="Prasanna A.N."/>
            <person name="Walter M.C."/>
            <person name="O'Connor E."/>
            <person name="Balint B."/>
            <person name="Krizsan K."/>
            <person name="Kiss B."/>
            <person name="Hess J."/>
            <person name="Varga T."/>
            <person name="Slot J."/>
            <person name="Riley R."/>
            <person name="Boka B."/>
            <person name="Rigling D."/>
            <person name="Barry K."/>
            <person name="Lee J."/>
            <person name="Mihaltcheva S."/>
            <person name="LaButti K."/>
            <person name="Lipzen A."/>
            <person name="Waldron R."/>
            <person name="Moloney N.M."/>
            <person name="Sperisen C."/>
            <person name="Kredics L."/>
            <person name="Vagvoelgyi C."/>
            <person name="Patrignani A."/>
            <person name="Fitzpatrick D."/>
            <person name="Nagy I."/>
            <person name="Doyle S."/>
            <person name="Anderson J.B."/>
            <person name="Grigoriev I.V."/>
            <person name="Gueldener U."/>
            <person name="Muensterkoetter M."/>
            <person name="Nagy L.G."/>
        </authorList>
    </citation>
    <scope>NUCLEOTIDE SEQUENCE [LARGE SCALE GENOMIC DNA]</scope>
    <source>
        <strain evidence="4">Ar21-2</strain>
    </source>
</reference>
<name>A0A2H3EXB7_ARMGA</name>
<evidence type="ECO:0000256" key="2">
    <source>
        <dbReference type="SAM" id="Phobius"/>
    </source>
</evidence>